<comment type="caution">
    <text evidence="1">The sequence shown here is derived from an EMBL/GenBank/DDBJ whole genome shotgun (WGS) entry which is preliminary data.</text>
</comment>
<dbReference type="EMBL" id="CM056742">
    <property type="protein sequence ID" value="KAJ8679025.1"/>
    <property type="molecule type" value="Genomic_DNA"/>
</dbReference>
<proteinExistence type="predicted"/>
<reference evidence="1" key="1">
    <citation type="submission" date="2023-04" db="EMBL/GenBank/DDBJ databases">
        <title>A chromosome-level genome assembly of the parasitoid wasp Eretmocerus hayati.</title>
        <authorList>
            <person name="Zhong Y."/>
            <person name="Liu S."/>
            <person name="Liu Y."/>
        </authorList>
    </citation>
    <scope>NUCLEOTIDE SEQUENCE</scope>
    <source>
        <strain evidence="1">ZJU_SS_LIU_2023</strain>
    </source>
</reference>
<evidence type="ECO:0000313" key="2">
    <source>
        <dbReference type="Proteomes" id="UP001239111"/>
    </source>
</evidence>
<name>A0ACC2P6J0_9HYME</name>
<keyword evidence="2" id="KW-1185">Reference proteome</keyword>
<gene>
    <name evidence="1" type="ORF">QAD02_014812</name>
</gene>
<accession>A0ACC2P6J0</accession>
<organism evidence="1 2">
    <name type="scientific">Eretmocerus hayati</name>
    <dbReference type="NCBI Taxonomy" id="131215"/>
    <lineage>
        <taxon>Eukaryota</taxon>
        <taxon>Metazoa</taxon>
        <taxon>Ecdysozoa</taxon>
        <taxon>Arthropoda</taxon>
        <taxon>Hexapoda</taxon>
        <taxon>Insecta</taxon>
        <taxon>Pterygota</taxon>
        <taxon>Neoptera</taxon>
        <taxon>Endopterygota</taxon>
        <taxon>Hymenoptera</taxon>
        <taxon>Apocrita</taxon>
        <taxon>Proctotrupomorpha</taxon>
        <taxon>Chalcidoidea</taxon>
        <taxon>Aphelinidae</taxon>
        <taxon>Aphelininae</taxon>
        <taxon>Eretmocerus</taxon>
    </lineage>
</organism>
<evidence type="ECO:0000313" key="1">
    <source>
        <dbReference type="EMBL" id="KAJ8679025.1"/>
    </source>
</evidence>
<protein>
    <submittedName>
        <fullName evidence="1">Uncharacterized protein</fullName>
    </submittedName>
</protein>
<dbReference type="Proteomes" id="UP001239111">
    <property type="component" value="Chromosome 2"/>
</dbReference>
<sequence>MASKKLLTLVFVREHDKILLGLKKRGFGAGKWNGFGGKVEPGESIAEGALRELKEECGLTALELRKIGLVEFEFENDPNLLQVHVFDTYNYQGQITESEEMQPQWYDVKDIPYEKMWLDDTYWYPYMLRSEPFKGYFLYRGMDHIVHHKIEKLDFEQLDDLPPK</sequence>